<accession>A0A419I4L2</accession>
<dbReference type="PANTHER" id="PTHR43877">
    <property type="entry name" value="AMINOALKYLPHOSPHONATE N-ACETYLTRANSFERASE-RELATED-RELATED"/>
    <property type="match status" value="1"/>
</dbReference>
<dbReference type="CDD" id="cd04301">
    <property type="entry name" value="NAT_SF"/>
    <property type="match status" value="1"/>
</dbReference>
<evidence type="ECO:0000259" key="3">
    <source>
        <dbReference type="PROSITE" id="PS51186"/>
    </source>
</evidence>
<dbReference type="OrthoDB" id="5243635at2"/>
<keyword evidence="2" id="KW-0012">Acyltransferase</keyword>
<dbReference type="GO" id="GO:0016747">
    <property type="term" value="F:acyltransferase activity, transferring groups other than amino-acyl groups"/>
    <property type="evidence" value="ECO:0007669"/>
    <property type="project" value="InterPro"/>
</dbReference>
<name>A0A419I4L2_9PSEU</name>
<proteinExistence type="predicted"/>
<dbReference type="InterPro" id="IPR050832">
    <property type="entry name" value="Bact_Acetyltransf"/>
</dbReference>
<keyword evidence="1 4" id="KW-0808">Transferase</keyword>
<dbReference type="EMBL" id="QZFV01000079">
    <property type="protein sequence ID" value="RJQ85330.1"/>
    <property type="molecule type" value="Genomic_DNA"/>
</dbReference>
<organism evidence="4 5">
    <name type="scientific">Amycolatopsis panacis</name>
    <dbReference type="NCBI Taxonomy" id="2340917"/>
    <lineage>
        <taxon>Bacteria</taxon>
        <taxon>Bacillati</taxon>
        <taxon>Actinomycetota</taxon>
        <taxon>Actinomycetes</taxon>
        <taxon>Pseudonocardiales</taxon>
        <taxon>Pseudonocardiaceae</taxon>
        <taxon>Amycolatopsis</taxon>
    </lineage>
</organism>
<evidence type="ECO:0000313" key="4">
    <source>
        <dbReference type="EMBL" id="RJQ85330.1"/>
    </source>
</evidence>
<evidence type="ECO:0000256" key="2">
    <source>
        <dbReference type="ARBA" id="ARBA00023315"/>
    </source>
</evidence>
<dbReference type="InterPro" id="IPR016181">
    <property type="entry name" value="Acyl_CoA_acyltransferase"/>
</dbReference>
<dbReference type="PROSITE" id="PS51186">
    <property type="entry name" value="GNAT"/>
    <property type="match status" value="1"/>
</dbReference>
<feature type="domain" description="N-acetyltransferase" evidence="3">
    <location>
        <begin position="1"/>
        <end position="171"/>
    </location>
</feature>
<dbReference type="Proteomes" id="UP000285112">
    <property type="component" value="Unassembled WGS sequence"/>
</dbReference>
<sequence>MIRPAVPADAAGIAEVHVRSWQAAYAGLLPDDFLQGLSIESATRTWATRLAEPRPDGAILVTSGQGSAIAGFAATGPSRDEDASPETGELYSIYLLPTAWRHGLGTALHDHAMTTLAGTFATATLWVLSTNTRARRFYERAGWTPDPRTKIDTVADGRITLEEVRYRFSLRDRS</sequence>
<comment type="caution">
    <text evidence="4">The sequence shown here is derived from an EMBL/GenBank/DDBJ whole genome shotgun (WGS) entry which is preliminary data.</text>
</comment>
<dbReference type="Pfam" id="PF00583">
    <property type="entry name" value="Acetyltransf_1"/>
    <property type="match status" value="1"/>
</dbReference>
<evidence type="ECO:0000256" key="1">
    <source>
        <dbReference type="ARBA" id="ARBA00022679"/>
    </source>
</evidence>
<gene>
    <name evidence="4" type="ORF">D5S19_14250</name>
</gene>
<dbReference type="Gene3D" id="3.40.630.30">
    <property type="match status" value="1"/>
</dbReference>
<dbReference type="AlphaFoldDB" id="A0A419I4L2"/>
<keyword evidence="5" id="KW-1185">Reference proteome</keyword>
<protein>
    <submittedName>
        <fullName evidence="4">GNAT family N-acetyltransferase</fullName>
    </submittedName>
</protein>
<dbReference type="SUPFAM" id="SSF55729">
    <property type="entry name" value="Acyl-CoA N-acyltransferases (Nat)"/>
    <property type="match status" value="1"/>
</dbReference>
<reference evidence="4 5" key="1">
    <citation type="submission" date="2018-09" db="EMBL/GenBank/DDBJ databases">
        <title>YIM PH 21725 draft genome.</title>
        <authorList>
            <person name="Miao C."/>
        </authorList>
    </citation>
    <scope>NUCLEOTIDE SEQUENCE [LARGE SCALE GENOMIC DNA]</scope>
    <source>
        <strain evidence="5">YIM PH21725</strain>
    </source>
</reference>
<evidence type="ECO:0000313" key="5">
    <source>
        <dbReference type="Proteomes" id="UP000285112"/>
    </source>
</evidence>
<dbReference type="InterPro" id="IPR000182">
    <property type="entry name" value="GNAT_dom"/>
</dbReference>